<evidence type="ECO:0000256" key="5">
    <source>
        <dbReference type="ARBA" id="ARBA00023157"/>
    </source>
</evidence>
<dbReference type="SUPFAM" id="SSF50203">
    <property type="entry name" value="Bacterial enterotoxins"/>
    <property type="match status" value="1"/>
</dbReference>
<reference evidence="8" key="1">
    <citation type="submission" date="2014-09" db="EMBL/GenBank/DDBJ databases">
        <title>Phylogenetic diversity and similarity of active sites of Shigatoxin (Stx) in Shiga toxin-producing Escherichia coli (STEC) isolates from Yak Meat.</title>
        <authorList>
            <person name="Liu F."/>
            <person name="Tong J."/>
            <person name="Tang C."/>
        </authorList>
    </citation>
    <scope>NUCLEOTIDE SEQUENCE</scope>
    <source>
        <strain evidence="7">SWUN4284</strain>
        <strain evidence="8">SWUN4285</strain>
    </source>
</reference>
<dbReference type="GO" id="GO:0005576">
    <property type="term" value="C:extracellular region"/>
    <property type="evidence" value="ECO:0007669"/>
    <property type="project" value="InterPro"/>
</dbReference>
<evidence type="ECO:0000313" key="7">
    <source>
        <dbReference type="EMBL" id="AIZ66863.1"/>
    </source>
</evidence>
<feature type="chain" id="PRO_5007388309" evidence="6">
    <location>
        <begin position="20"/>
        <end position="89"/>
    </location>
</feature>
<dbReference type="InterPro" id="IPR003189">
    <property type="entry name" value="SLT_beta"/>
</dbReference>
<evidence type="ECO:0000256" key="1">
    <source>
        <dbReference type="ARBA" id="ARBA00003218"/>
    </source>
</evidence>
<proteinExistence type="predicted"/>
<dbReference type="Gene3D" id="2.40.50.70">
    <property type="match status" value="1"/>
</dbReference>
<evidence type="ECO:0000256" key="3">
    <source>
        <dbReference type="ARBA" id="ARBA00022729"/>
    </source>
</evidence>
<dbReference type="GO" id="GO:0090729">
    <property type="term" value="F:toxin activity"/>
    <property type="evidence" value="ECO:0007669"/>
    <property type="project" value="UniProtKB-KW"/>
</dbReference>
<dbReference type="InterPro" id="IPR008992">
    <property type="entry name" value="Enterotoxin"/>
</dbReference>
<protein>
    <submittedName>
        <fullName evidence="8">Stx2 holotoxin B subunit</fullName>
    </submittedName>
    <submittedName>
        <fullName evidence="9">Stx2 holotoxin subunit B</fullName>
    </submittedName>
</protein>
<dbReference type="NCBIfam" id="NF033660">
    <property type="entry name" value="Shiga_Stx2B"/>
    <property type="match status" value="1"/>
</dbReference>
<dbReference type="EMBL" id="KM516098">
    <property type="protein sequence ID" value="AIZ66863.1"/>
    <property type="molecule type" value="Genomic_DNA"/>
</dbReference>
<comment type="function">
    <text evidence="1">The B subunit is responsible for the binding of the holotoxin to specific receptors on the target cell surface, such as globotriaosylceramide (Gb3) in human intestinal microvilli.</text>
</comment>
<organism evidence="8">
    <name type="scientific">Escherichia coli</name>
    <dbReference type="NCBI Taxonomy" id="562"/>
    <lineage>
        <taxon>Bacteria</taxon>
        <taxon>Pseudomonadati</taxon>
        <taxon>Pseudomonadota</taxon>
        <taxon>Gammaproteobacteria</taxon>
        <taxon>Enterobacterales</taxon>
        <taxon>Enterobacteriaceae</taxon>
        <taxon>Escherichia</taxon>
    </lineage>
</organism>
<reference evidence="9" key="2">
    <citation type="submission" date="2014-11" db="EMBL/GenBank/DDBJ databases">
        <title>Phylogenetic diversity and similarity of active sites of shiga toxin (Stx) in shiga toxin-producing Escherichia coli (STEC) isolates from yak.</title>
        <authorList>
            <person name="Liu F."/>
            <person name="Tong J."/>
            <person name="Tang C."/>
        </authorList>
    </citation>
    <scope>NUCLEOTIDE SEQUENCE</scope>
    <source>
        <strain evidence="9">SWUN4015</strain>
    </source>
</reference>
<evidence type="ECO:0000313" key="8">
    <source>
        <dbReference type="EMBL" id="AIZ66865.1"/>
    </source>
</evidence>
<sequence length="89" mass="9813">MKKMFMAVLFALVSVNAMAADCAKGKIEFSKYNENDTFTVKVAGKEYWTSRWNLQPLLQSAQLTGMTVTIKSSTCESGSGCAEVQFNND</sequence>
<dbReference type="Pfam" id="PF02258">
    <property type="entry name" value="SLT_beta"/>
    <property type="match status" value="1"/>
</dbReference>
<keyword evidence="4" id="KW-0843">Virulence</keyword>
<dbReference type="EMBL" id="KP120718">
    <property type="protein sequence ID" value="AJW83227.1"/>
    <property type="molecule type" value="Genomic_DNA"/>
</dbReference>
<keyword evidence="5" id="KW-1015">Disulfide bond</keyword>
<evidence type="ECO:0000256" key="6">
    <source>
        <dbReference type="SAM" id="SignalP"/>
    </source>
</evidence>
<accession>A0A0A7LTY0</accession>
<feature type="signal peptide" evidence="6">
    <location>
        <begin position="1"/>
        <end position="19"/>
    </location>
</feature>
<dbReference type="EMBL" id="KM516099">
    <property type="protein sequence ID" value="AIZ66865.1"/>
    <property type="molecule type" value="Genomic_DNA"/>
</dbReference>
<dbReference type="AlphaFoldDB" id="A0A0A7LTY0"/>
<evidence type="ECO:0000256" key="2">
    <source>
        <dbReference type="ARBA" id="ARBA00022656"/>
    </source>
</evidence>
<evidence type="ECO:0000313" key="9">
    <source>
        <dbReference type="EMBL" id="AJW83227.1"/>
    </source>
</evidence>
<keyword evidence="3 6" id="KW-0732">Signal</keyword>
<keyword evidence="2" id="KW-0800">Toxin</keyword>
<evidence type="ECO:0000256" key="4">
    <source>
        <dbReference type="ARBA" id="ARBA00023026"/>
    </source>
</evidence>
<dbReference type="GO" id="GO:0019836">
    <property type="term" value="P:symbiont-mediated hemolysis of host erythrocyte"/>
    <property type="evidence" value="ECO:0007669"/>
    <property type="project" value="InterPro"/>
</dbReference>
<name>A0A0A7LTY0_ECOLX</name>